<keyword evidence="7 14" id="KW-0418">Kinase</keyword>
<dbReference type="InterPro" id="IPR004358">
    <property type="entry name" value="Sig_transdc_His_kin-like_C"/>
</dbReference>
<dbReference type="InterPro" id="IPR003660">
    <property type="entry name" value="HAMP_dom"/>
</dbReference>
<dbReference type="RefSeq" id="WP_114030740.1">
    <property type="nucleotide sequence ID" value="NZ_QOIL01000012.1"/>
</dbReference>
<keyword evidence="6 11" id="KW-0812">Transmembrane</keyword>
<dbReference type="EMBL" id="QOIL01000012">
    <property type="protein sequence ID" value="RCG29019.1"/>
    <property type="molecule type" value="Genomic_DNA"/>
</dbReference>
<feature type="transmembrane region" description="Helical" evidence="11">
    <location>
        <begin position="46"/>
        <end position="69"/>
    </location>
</feature>
<name>A0A367FGI1_9ACTN</name>
<dbReference type="SUPFAM" id="SSF55874">
    <property type="entry name" value="ATPase domain of HSP90 chaperone/DNA topoisomerase II/histidine kinase"/>
    <property type="match status" value="1"/>
</dbReference>
<dbReference type="Gene3D" id="1.10.287.130">
    <property type="match status" value="1"/>
</dbReference>
<dbReference type="PROSITE" id="PS50109">
    <property type="entry name" value="HIS_KIN"/>
    <property type="match status" value="1"/>
</dbReference>
<dbReference type="InterPro" id="IPR003661">
    <property type="entry name" value="HisK_dim/P_dom"/>
</dbReference>
<accession>A0A367FGI1</accession>
<dbReference type="Pfam" id="PF00512">
    <property type="entry name" value="HisKA"/>
    <property type="match status" value="1"/>
</dbReference>
<dbReference type="SMART" id="SM00304">
    <property type="entry name" value="HAMP"/>
    <property type="match status" value="1"/>
</dbReference>
<reference evidence="14 15" key="1">
    <citation type="submission" date="2018-06" db="EMBL/GenBank/DDBJ databases">
        <title>Sphaerisporangium craniellae sp. nov., isolated from a marine sponge in the South China Sea.</title>
        <authorList>
            <person name="Li L."/>
        </authorList>
    </citation>
    <scope>NUCLEOTIDE SEQUENCE [LARGE SCALE GENOMIC DNA]</scope>
    <source>
        <strain evidence="14 15">CCTCC AA 208026</strain>
    </source>
</reference>
<dbReference type="InterPro" id="IPR036097">
    <property type="entry name" value="HisK_dim/P_sf"/>
</dbReference>
<dbReference type="InterPro" id="IPR050428">
    <property type="entry name" value="TCS_sensor_his_kinase"/>
</dbReference>
<evidence type="ECO:0000259" key="13">
    <source>
        <dbReference type="PROSITE" id="PS50885"/>
    </source>
</evidence>
<dbReference type="SMART" id="SM00388">
    <property type="entry name" value="HisKA"/>
    <property type="match status" value="1"/>
</dbReference>
<feature type="domain" description="Histidine kinase" evidence="12">
    <location>
        <begin position="131"/>
        <end position="338"/>
    </location>
</feature>
<dbReference type="GO" id="GO:0005886">
    <property type="term" value="C:plasma membrane"/>
    <property type="evidence" value="ECO:0007669"/>
    <property type="project" value="UniProtKB-SubCell"/>
</dbReference>
<comment type="catalytic activity">
    <reaction evidence="1">
        <text>ATP + protein L-histidine = ADP + protein N-phospho-L-histidine.</text>
        <dbReference type="EC" id="2.7.13.3"/>
    </reaction>
</comment>
<dbReference type="Proteomes" id="UP000253094">
    <property type="component" value="Unassembled WGS sequence"/>
</dbReference>
<dbReference type="Gene3D" id="6.10.340.10">
    <property type="match status" value="1"/>
</dbReference>
<evidence type="ECO:0000256" key="1">
    <source>
        <dbReference type="ARBA" id="ARBA00000085"/>
    </source>
</evidence>
<dbReference type="SUPFAM" id="SSF47384">
    <property type="entry name" value="Homodimeric domain of signal transducing histidine kinase"/>
    <property type="match status" value="1"/>
</dbReference>
<dbReference type="EC" id="2.7.13.3" evidence="3"/>
<dbReference type="InterPro" id="IPR005467">
    <property type="entry name" value="His_kinase_dom"/>
</dbReference>
<feature type="transmembrane region" description="Helical" evidence="11">
    <location>
        <begin position="17"/>
        <end position="40"/>
    </location>
</feature>
<protein>
    <recommendedName>
        <fullName evidence="3">histidine kinase</fullName>
        <ecNumber evidence="3">2.7.13.3</ecNumber>
    </recommendedName>
</protein>
<evidence type="ECO:0000256" key="7">
    <source>
        <dbReference type="ARBA" id="ARBA00022777"/>
    </source>
</evidence>
<evidence type="ECO:0000259" key="12">
    <source>
        <dbReference type="PROSITE" id="PS50109"/>
    </source>
</evidence>
<evidence type="ECO:0000256" key="4">
    <source>
        <dbReference type="ARBA" id="ARBA00022553"/>
    </source>
</evidence>
<evidence type="ECO:0000256" key="3">
    <source>
        <dbReference type="ARBA" id="ARBA00012438"/>
    </source>
</evidence>
<dbReference type="PANTHER" id="PTHR45436:SF5">
    <property type="entry name" value="SENSOR HISTIDINE KINASE TRCS"/>
    <property type="match status" value="1"/>
</dbReference>
<evidence type="ECO:0000313" key="15">
    <source>
        <dbReference type="Proteomes" id="UP000253094"/>
    </source>
</evidence>
<dbReference type="CDD" id="cd00082">
    <property type="entry name" value="HisKA"/>
    <property type="match status" value="1"/>
</dbReference>
<dbReference type="AlphaFoldDB" id="A0A367FGI1"/>
<evidence type="ECO:0000256" key="11">
    <source>
        <dbReference type="SAM" id="Phobius"/>
    </source>
</evidence>
<comment type="caution">
    <text evidence="14">The sequence shown here is derived from an EMBL/GenBank/DDBJ whole genome shotgun (WGS) entry which is preliminary data.</text>
</comment>
<evidence type="ECO:0000256" key="5">
    <source>
        <dbReference type="ARBA" id="ARBA00022679"/>
    </source>
</evidence>
<evidence type="ECO:0000256" key="6">
    <source>
        <dbReference type="ARBA" id="ARBA00022692"/>
    </source>
</evidence>
<dbReference type="InterPro" id="IPR003594">
    <property type="entry name" value="HATPase_dom"/>
</dbReference>
<dbReference type="GO" id="GO:0000155">
    <property type="term" value="F:phosphorelay sensor kinase activity"/>
    <property type="evidence" value="ECO:0007669"/>
    <property type="project" value="InterPro"/>
</dbReference>
<proteinExistence type="predicted"/>
<dbReference type="SMART" id="SM00387">
    <property type="entry name" value="HATPase_c"/>
    <property type="match status" value="1"/>
</dbReference>
<keyword evidence="15" id="KW-1185">Reference proteome</keyword>
<dbReference type="Gene3D" id="3.30.565.10">
    <property type="entry name" value="Histidine kinase-like ATPase, C-terminal domain"/>
    <property type="match status" value="1"/>
</dbReference>
<gene>
    <name evidence="14" type="ORF">DQ384_21970</name>
</gene>
<keyword evidence="8 11" id="KW-1133">Transmembrane helix</keyword>
<keyword evidence="4" id="KW-0597">Phosphoprotein</keyword>
<evidence type="ECO:0000256" key="8">
    <source>
        <dbReference type="ARBA" id="ARBA00022989"/>
    </source>
</evidence>
<organism evidence="14 15">
    <name type="scientific">Sphaerisporangium album</name>
    <dbReference type="NCBI Taxonomy" id="509200"/>
    <lineage>
        <taxon>Bacteria</taxon>
        <taxon>Bacillati</taxon>
        <taxon>Actinomycetota</taxon>
        <taxon>Actinomycetes</taxon>
        <taxon>Streptosporangiales</taxon>
        <taxon>Streptosporangiaceae</taxon>
        <taxon>Sphaerisporangium</taxon>
    </lineage>
</organism>
<keyword evidence="10 11" id="KW-0472">Membrane</keyword>
<evidence type="ECO:0000256" key="10">
    <source>
        <dbReference type="ARBA" id="ARBA00023136"/>
    </source>
</evidence>
<evidence type="ECO:0000256" key="9">
    <source>
        <dbReference type="ARBA" id="ARBA00023012"/>
    </source>
</evidence>
<keyword evidence="5" id="KW-0808">Transferase</keyword>
<evidence type="ECO:0000313" key="14">
    <source>
        <dbReference type="EMBL" id="RCG29019.1"/>
    </source>
</evidence>
<dbReference type="InterPro" id="IPR036890">
    <property type="entry name" value="HATPase_C_sf"/>
</dbReference>
<evidence type="ECO:0000256" key="2">
    <source>
        <dbReference type="ARBA" id="ARBA00004236"/>
    </source>
</evidence>
<comment type="subcellular location">
    <subcellularLocation>
        <location evidence="2">Cell membrane</location>
    </subcellularLocation>
</comment>
<dbReference type="OrthoDB" id="9786919at2"/>
<dbReference type="Pfam" id="PF02518">
    <property type="entry name" value="HATPase_c"/>
    <property type="match status" value="1"/>
</dbReference>
<dbReference type="PRINTS" id="PR00344">
    <property type="entry name" value="BCTRLSENSOR"/>
</dbReference>
<dbReference type="PROSITE" id="PS50885">
    <property type="entry name" value="HAMP"/>
    <property type="match status" value="1"/>
</dbReference>
<feature type="domain" description="HAMP" evidence="13">
    <location>
        <begin position="70"/>
        <end position="123"/>
    </location>
</feature>
<keyword evidence="9" id="KW-0902">Two-component regulatory system</keyword>
<dbReference type="PANTHER" id="PTHR45436">
    <property type="entry name" value="SENSOR HISTIDINE KINASE YKOH"/>
    <property type="match status" value="1"/>
</dbReference>
<sequence length="344" mass="36872">MGITPLRLRPRSIRGRIALLTVATTTLVLVPIAVITILVIESTGLVNLVITGDTIILIALTGSATWALVGRALQPVDAIRAQLADITFNDLSGRIPQPPGSDEVSELARTANLTLGRLELAVRGRQQAVTDATHELRTPLAGLRLQMEEAQLHPADTHLPELLANMLGDVDRLQRIVTDLLYLAGIEATGAQGRKRLDLARLVRTELAHRRDRHPVGLALDEEVTVDGVPEQIGRALANLLDNAQRHAQHGVDVRVCLDGDSALLAVSDDGHGIAENRAQEIFNPFARVDTARSRDRGGAGLGLAITSAVVRVHHGTIRVRESPTGGACIELRFPCEGAFTGVL</sequence>